<feature type="domain" description="Integrase catalytic" evidence="2">
    <location>
        <begin position="1"/>
        <end position="97"/>
    </location>
</feature>
<dbReference type="SUPFAM" id="SSF53098">
    <property type="entry name" value="Ribonuclease H-like"/>
    <property type="match status" value="1"/>
</dbReference>
<dbReference type="InterPro" id="IPR001584">
    <property type="entry name" value="Integrase_cat-core"/>
</dbReference>
<feature type="transmembrane region" description="Helical" evidence="1">
    <location>
        <begin position="7"/>
        <end position="28"/>
    </location>
</feature>
<protein>
    <submittedName>
        <fullName evidence="3">Transposase of IS30 family protein</fullName>
    </submittedName>
</protein>
<dbReference type="Proteomes" id="UP000062963">
    <property type="component" value="Chromosome"/>
</dbReference>
<dbReference type="GO" id="GO:0004803">
    <property type="term" value="F:transposase activity"/>
    <property type="evidence" value="ECO:0007669"/>
    <property type="project" value="TreeGrafter"/>
</dbReference>
<dbReference type="KEGG" id="skn:SKUN_001378"/>
<dbReference type="PANTHER" id="PTHR10948:SF23">
    <property type="entry name" value="TRANSPOSASE INSI FOR INSERTION SEQUENCE ELEMENT IS30A-RELATED"/>
    <property type="match status" value="1"/>
</dbReference>
<evidence type="ECO:0000313" key="4">
    <source>
        <dbReference type="Proteomes" id="UP000062963"/>
    </source>
</evidence>
<gene>
    <name evidence="3" type="ORF">SKUN_001378</name>
</gene>
<dbReference type="GO" id="GO:0032196">
    <property type="term" value="P:transposition"/>
    <property type="evidence" value="ECO:0007669"/>
    <property type="project" value="TreeGrafter"/>
</dbReference>
<keyword evidence="1" id="KW-0472">Membrane</keyword>
<dbReference type="EMBL" id="CP010899">
    <property type="protein sequence ID" value="ALA98245.1"/>
    <property type="molecule type" value="Genomic_DNA"/>
</dbReference>
<dbReference type="GO" id="GO:0015074">
    <property type="term" value="P:DNA integration"/>
    <property type="evidence" value="ECO:0007669"/>
    <property type="project" value="InterPro"/>
</dbReference>
<keyword evidence="1" id="KW-1133">Transmembrane helix</keyword>
<evidence type="ECO:0000256" key="1">
    <source>
        <dbReference type="SAM" id="Phobius"/>
    </source>
</evidence>
<dbReference type="InterPro" id="IPR036397">
    <property type="entry name" value="RNaseH_sf"/>
</dbReference>
<keyword evidence="4" id="KW-1185">Reference proteome</keyword>
<evidence type="ECO:0000259" key="2">
    <source>
        <dbReference type="PROSITE" id="PS50994"/>
    </source>
</evidence>
<evidence type="ECO:0000313" key="3">
    <source>
        <dbReference type="EMBL" id="ALA98245.1"/>
    </source>
</evidence>
<keyword evidence="1" id="KW-0812">Transmembrane</keyword>
<proteinExistence type="predicted"/>
<accession>A0A0K2JI40</accession>
<dbReference type="PANTHER" id="PTHR10948">
    <property type="entry name" value="TRANSPOSASE"/>
    <property type="match status" value="1"/>
</dbReference>
<dbReference type="InterPro" id="IPR051917">
    <property type="entry name" value="Transposase-Integrase"/>
</dbReference>
<sequence>MFQRIFLILFIYKILFVDLLLFLLYLSYKVYFCDAGTPTQKAKVERINRNIIEYLPKGADFNTVTQKEINKVMKIINEKPRPSLGWLSSREVFLQNINI</sequence>
<dbReference type="GO" id="GO:0005829">
    <property type="term" value="C:cytosol"/>
    <property type="evidence" value="ECO:0007669"/>
    <property type="project" value="TreeGrafter"/>
</dbReference>
<dbReference type="AlphaFoldDB" id="A0A0K2JI40"/>
<dbReference type="GO" id="GO:0003676">
    <property type="term" value="F:nucleic acid binding"/>
    <property type="evidence" value="ECO:0007669"/>
    <property type="project" value="InterPro"/>
</dbReference>
<organism evidence="3 4">
    <name type="scientific">Spiroplasma kunkelii CR2-3x</name>
    <dbReference type="NCBI Taxonomy" id="273035"/>
    <lineage>
        <taxon>Bacteria</taxon>
        <taxon>Bacillati</taxon>
        <taxon>Mycoplasmatota</taxon>
        <taxon>Mollicutes</taxon>
        <taxon>Entomoplasmatales</taxon>
        <taxon>Spiroplasmataceae</taxon>
        <taxon>Spiroplasma</taxon>
    </lineage>
</organism>
<dbReference type="PROSITE" id="PS50994">
    <property type="entry name" value="INTEGRASE"/>
    <property type="match status" value="1"/>
</dbReference>
<reference evidence="3 4" key="1">
    <citation type="journal article" date="2015" name="Genome Announc.">
        <title>Complete Genome Sequence of Spiroplasma kunkelii Strain CR2-3x, Causal Agent of Corn Stunt Disease in Zea mays L.</title>
        <authorList>
            <person name="Davis R.E."/>
            <person name="Shao J."/>
            <person name="Dally E.L."/>
            <person name="Zhao Y."/>
            <person name="Gasparich G.E."/>
            <person name="Gaynor B.J."/>
            <person name="Athey J.C."/>
            <person name="Harrison N.A."/>
            <person name="Donofrio N."/>
        </authorList>
    </citation>
    <scope>NUCLEOTIDE SEQUENCE [LARGE SCALE GENOMIC DNA]</scope>
    <source>
        <strain evidence="3 4">CR2-3x</strain>
    </source>
</reference>
<dbReference type="Gene3D" id="3.30.420.10">
    <property type="entry name" value="Ribonuclease H-like superfamily/Ribonuclease H"/>
    <property type="match status" value="1"/>
</dbReference>
<dbReference type="InterPro" id="IPR012337">
    <property type="entry name" value="RNaseH-like_sf"/>
</dbReference>
<name>A0A0K2JI40_SPIKU</name>